<evidence type="ECO:0000313" key="6">
    <source>
        <dbReference type="Proteomes" id="UP000683925"/>
    </source>
</evidence>
<evidence type="ECO:0000256" key="3">
    <source>
        <dbReference type="ARBA" id="ARBA00022840"/>
    </source>
</evidence>
<keyword evidence="6" id="KW-1185">Reference proteome</keyword>
<evidence type="ECO:0000313" key="5">
    <source>
        <dbReference type="EMBL" id="CAD8208080.1"/>
    </source>
</evidence>
<dbReference type="OMA" id="YYHPDSI"/>
<dbReference type="PANTHER" id="PTHR12241">
    <property type="entry name" value="TUBULIN POLYGLUTAMYLASE"/>
    <property type="match status" value="1"/>
</dbReference>
<dbReference type="GO" id="GO:0036064">
    <property type="term" value="C:ciliary basal body"/>
    <property type="evidence" value="ECO:0007669"/>
    <property type="project" value="TreeGrafter"/>
</dbReference>
<dbReference type="PANTHER" id="PTHR12241:SF147">
    <property type="entry name" value="TUBULIN POLYGLUTAMYLASE TTLL7"/>
    <property type="match status" value="1"/>
</dbReference>
<dbReference type="PROSITE" id="PS51221">
    <property type="entry name" value="TTL"/>
    <property type="match status" value="1"/>
</dbReference>
<evidence type="ECO:0000256" key="4">
    <source>
        <dbReference type="SAM" id="MobiDB-lite"/>
    </source>
</evidence>
<evidence type="ECO:0000256" key="2">
    <source>
        <dbReference type="ARBA" id="ARBA00022741"/>
    </source>
</evidence>
<dbReference type="GO" id="GO:0005524">
    <property type="term" value="F:ATP binding"/>
    <property type="evidence" value="ECO:0007669"/>
    <property type="project" value="UniProtKB-KW"/>
</dbReference>
<dbReference type="EMBL" id="CAJJDP010000144">
    <property type="protein sequence ID" value="CAD8208080.1"/>
    <property type="molecule type" value="Genomic_DNA"/>
</dbReference>
<accession>A0A8S1Y3D6</accession>
<comment type="caution">
    <text evidence="5">The sequence shown here is derived from an EMBL/GenBank/DDBJ whole genome shotgun (WGS) entry which is preliminary data.</text>
</comment>
<protein>
    <recommendedName>
        <fullName evidence="7">Tubulin-tyrosine ligase family protein</fullName>
    </recommendedName>
</protein>
<dbReference type="GO" id="GO:0000226">
    <property type="term" value="P:microtubule cytoskeleton organization"/>
    <property type="evidence" value="ECO:0007669"/>
    <property type="project" value="TreeGrafter"/>
</dbReference>
<keyword evidence="2" id="KW-0547">Nucleotide-binding</keyword>
<dbReference type="InterPro" id="IPR004344">
    <property type="entry name" value="TTL/TTLL_fam"/>
</dbReference>
<proteinExistence type="predicted"/>
<evidence type="ECO:0000256" key="1">
    <source>
        <dbReference type="ARBA" id="ARBA00022598"/>
    </source>
</evidence>
<reference evidence="5" key="1">
    <citation type="submission" date="2021-01" db="EMBL/GenBank/DDBJ databases">
        <authorList>
            <consortium name="Genoscope - CEA"/>
            <person name="William W."/>
        </authorList>
    </citation>
    <scope>NUCLEOTIDE SEQUENCE</scope>
</reference>
<dbReference type="OrthoDB" id="288171at2759"/>
<dbReference type="GO" id="GO:0070740">
    <property type="term" value="F:tubulin-glutamic acid ligase activity"/>
    <property type="evidence" value="ECO:0007669"/>
    <property type="project" value="TreeGrafter"/>
</dbReference>
<organism evidence="5 6">
    <name type="scientific">Paramecium octaurelia</name>
    <dbReference type="NCBI Taxonomy" id="43137"/>
    <lineage>
        <taxon>Eukaryota</taxon>
        <taxon>Sar</taxon>
        <taxon>Alveolata</taxon>
        <taxon>Ciliophora</taxon>
        <taxon>Intramacronucleata</taxon>
        <taxon>Oligohymenophorea</taxon>
        <taxon>Peniculida</taxon>
        <taxon>Parameciidae</taxon>
        <taxon>Paramecium</taxon>
    </lineage>
</organism>
<keyword evidence="1" id="KW-0436">Ligase</keyword>
<dbReference type="AlphaFoldDB" id="A0A8S1Y3D6"/>
<gene>
    <name evidence="5" type="ORF">POCTA_138.1.T1430046</name>
</gene>
<dbReference type="Pfam" id="PF03133">
    <property type="entry name" value="TTL"/>
    <property type="match status" value="2"/>
</dbReference>
<name>A0A8S1Y3D6_PAROT</name>
<feature type="compositionally biased region" description="Low complexity" evidence="4">
    <location>
        <begin position="375"/>
        <end position="389"/>
    </location>
</feature>
<feature type="region of interest" description="Disordered" evidence="4">
    <location>
        <begin position="355"/>
        <end position="389"/>
    </location>
</feature>
<keyword evidence="3" id="KW-0067">ATP-binding</keyword>
<dbReference type="Proteomes" id="UP000683925">
    <property type="component" value="Unassembled WGS sequence"/>
</dbReference>
<sequence>MIANIITFLVSSLSLTFIGLLYTQIVTYKQQKDVEILIGFLNKFISQNYYNPQSYDREFNSLLVQPENDYCIHSDTYKYYHPDSIMLDTYTFREYSGLVKQALQQHFFDVLPNVTLHKRNKETPHKYKFPLQLTLPYTYYDQLLFTFKVGQSSLCLFQNYNHLPQRSSLSHKNQLMTNQLNYLNDIKNKGLHKDCIANATFMPKSYRLFEESECKEFFSYLNSTEYQKKVDKEGPQFIVKMGLEVHRGRGITMLFPDETEKLKEKFQNGLGCGVIQTYKVAQQYIGNPLLFKGHKIEFRVYWIVASTNPLIAYAYDKTLIRRCIYPFDKFSTLKGAHVCNTAIVKKTLHSILKEQENDENDENDNDDNDELITSTTTTTTTTQKTTTATQTTKTINTTINQAQNINKTISDQNNFQDLYIDWKLDYLQEVLLKQGKIKNRKWLKQELLPQVDRMIIHAIRSTQNTFIKDSKLGEFFAADFLLTDDLKLHIMEINYNPQTLKTTQARLKQHTKMVQDMVEISNAYLRSRYIRFRKIIDSVLEKLLKGKSRIKDLVNQKLGQEIHQAYYSRLEPNIKISSNNLFRLVMDDGLPGTSKYKDLLQEKCLK</sequence>
<dbReference type="GO" id="GO:0015631">
    <property type="term" value="F:tubulin binding"/>
    <property type="evidence" value="ECO:0007669"/>
    <property type="project" value="TreeGrafter"/>
</dbReference>
<evidence type="ECO:0008006" key="7">
    <source>
        <dbReference type="Google" id="ProtNLM"/>
    </source>
</evidence>
<feature type="compositionally biased region" description="Acidic residues" evidence="4">
    <location>
        <begin position="356"/>
        <end position="370"/>
    </location>
</feature>